<proteinExistence type="predicted"/>
<dbReference type="KEGG" id="amon:H9L24_13510"/>
<dbReference type="PANTHER" id="PTHR43857:SF1">
    <property type="entry name" value="YJGH FAMILY PROTEIN"/>
    <property type="match status" value="1"/>
</dbReference>
<dbReference type="InterPro" id="IPR035959">
    <property type="entry name" value="RutC-like_sf"/>
</dbReference>
<dbReference type="Gene3D" id="3.30.1330.40">
    <property type="entry name" value="RutC-like"/>
    <property type="match status" value="1"/>
</dbReference>
<dbReference type="CDD" id="cd00448">
    <property type="entry name" value="YjgF_YER057c_UK114_family"/>
    <property type="match status" value="1"/>
</dbReference>
<dbReference type="SUPFAM" id="SSF55298">
    <property type="entry name" value="YjgF-like"/>
    <property type="match status" value="1"/>
</dbReference>
<protein>
    <submittedName>
        <fullName evidence="1">RidA family protein</fullName>
    </submittedName>
</protein>
<evidence type="ECO:0000313" key="1">
    <source>
        <dbReference type="EMBL" id="QNP58114.1"/>
    </source>
</evidence>
<keyword evidence="2" id="KW-1185">Reference proteome</keyword>
<dbReference type="EMBL" id="CP060790">
    <property type="protein sequence ID" value="QNP58114.1"/>
    <property type="molecule type" value="Genomic_DNA"/>
</dbReference>
<dbReference type="AlphaFoldDB" id="A0A7H0HC48"/>
<accession>A0A7H0HC48</accession>
<organism evidence="1 2">
    <name type="scientific">Paenacidovorax monticola</name>
    <dbReference type="NCBI Taxonomy" id="1926868"/>
    <lineage>
        <taxon>Bacteria</taxon>
        <taxon>Pseudomonadati</taxon>
        <taxon>Pseudomonadota</taxon>
        <taxon>Betaproteobacteria</taxon>
        <taxon>Burkholderiales</taxon>
        <taxon>Comamonadaceae</taxon>
        <taxon>Paenacidovorax</taxon>
    </lineage>
</organism>
<dbReference type="InterPro" id="IPR006175">
    <property type="entry name" value="YjgF/YER057c/UK114"/>
</dbReference>
<name>A0A7H0HC48_9BURK</name>
<dbReference type="Pfam" id="PF01042">
    <property type="entry name" value="Ribonuc_L-PSP"/>
    <property type="match status" value="1"/>
</dbReference>
<evidence type="ECO:0000313" key="2">
    <source>
        <dbReference type="Proteomes" id="UP000516057"/>
    </source>
</evidence>
<dbReference type="PANTHER" id="PTHR43857">
    <property type="entry name" value="BLR7761 PROTEIN"/>
    <property type="match status" value="1"/>
</dbReference>
<gene>
    <name evidence="1" type="ORF">H9L24_13510</name>
</gene>
<dbReference type="RefSeq" id="WP_187735109.1">
    <property type="nucleotide sequence ID" value="NZ_CP060790.1"/>
</dbReference>
<sequence length="134" mass="14714">MIHTPLQPPGWAPPKGYANGVAARGTLVFVGGQIGWNAAQQFESDDFIAQTRQTLLNVRAVLEAGGAGPEHLVRLTWYVVDRREYNARLKELGVVYREVMGKHFPAMACVQVAGLMEERARIEIEATAVVPDCP</sequence>
<reference evidence="1 2" key="1">
    <citation type="submission" date="2020-08" db="EMBL/GenBank/DDBJ databases">
        <title>Genome sequence of Acidovorax monticola KACC 19171T.</title>
        <authorList>
            <person name="Hyun D.-W."/>
            <person name="Bae J.-W."/>
        </authorList>
    </citation>
    <scope>NUCLEOTIDE SEQUENCE [LARGE SCALE GENOMIC DNA]</scope>
    <source>
        <strain evidence="1 2">KACC 19171</strain>
    </source>
</reference>
<dbReference type="Proteomes" id="UP000516057">
    <property type="component" value="Chromosome"/>
</dbReference>